<sequence length="395" mass="45772">MKRLQGVFIKGYTTFIVKGSFPEFFINRCVQEGILIWNIQKVDEFSCKANIQLQDVHRLKHLRNDGSYKITFQSRIGIPFIIHSIWKRKPLWIGFLLGILLLFTLSNMVWKVEIDGVTPEVEYKIEEKLHDYGVKVGAWKFRIDTPSNMQRQLLNDVPELLWVGITEKGTVYQLQGVEKTTVEQEKEGRPQHLIAKKKGIIVDMYVESGEPQVEVNDMVQPGDVLVSGLIGKEDNQQLVQAKGKVIAETWYESEVTVPLEATYKVITGDKEEQYGVSLFGFSIPVWGFWHNGYETAYIEEKKRPLQFLDWKLPISVTTSHVWEQQLYEQQRTDQQAVQLGIEQGKQELMRQLSKDSQVVQEKILHERKENGKVKLILYFKVHENIVKPHSITQGD</sequence>
<dbReference type="Pfam" id="PF06898">
    <property type="entry name" value="YqfD"/>
    <property type="match status" value="1"/>
</dbReference>
<organism evidence="2 3">
    <name type="scientific">Pontibacillus litoralis JSM 072002</name>
    <dbReference type="NCBI Taxonomy" id="1385512"/>
    <lineage>
        <taxon>Bacteria</taxon>
        <taxon>Bacillati</taxon>
        <taxon>Bacillota</taxon>
        <taxon>Bacilli</taxon>
        <taxon>Bacillales</taxon>
        <taxon>Bacillaceae</taxon>
        <taxon>Pontibacillus</taxon>
    </lineage>
</organism>
<name>A0A0A5GCR0_9BACI</name>
<protein>
    <recommendedName>
        <fullName evidence="4">Stage IV sporulation protein</fullName>
    </recommendedName>
</protein>
<dbReference type="EMBL" id="AVPG01000001">
    <property type="protein sequence ID" value="KGX88915.1"/>
    <property type="molecule type" value="Genomic_DNA"/>
</dbReference>
<keyword evidence="3" id="KW-1185">Reference proteome</keyword>
<evidence type="ECO:0008006" key="4">
    <source>
        <dbReference type="Google" id="ProtNLM"/>
    </source>
</evidence>
<dbReference type="NCBIfam" id="TIGR02876">
    <property type="entry name" value="spore_yqfD"/>
    <property type="match status" value="1"/>
</dbReference>
<reference evidence="2 3" key="1">
    <citation type="submission" date="2013-08" db="EMBL/GenBank/DDBJ databases">
        <authorList>
            <person name="Huang J."/>
            <person name="Wang G."/>
        </authorList>
    </citation>
    <scope>NUCLEOTIDE SEQUENCE [LARGE SCALE GENOMIC DNA]</scope>
    <source>
        <strain evidence="2 3">JSM 072002</strain>
    </source>
</reference>
<comment type="caution">
    <text evidence="2">The sequence shown here is derived from an EMBL/GenBank/DDBJ whole genome shotgun (WGS) entry which is preliminary data.</text>
</comment>
<dbReference type="PIRSF" id="PIRSF029895">
    <property type="entry name" value="SpoIV"/>
    <property type="match status" value="1"/>
</dbReference>
<proteinExistence type="predicted"/>
<dbReference type="STRING" id="1385512.N784_00840"/>
<dbReference type="InterPro" id="IPR010690">
    <property type="entry name" value="YqfD"/>
</dbReference>
<keyword evidence="1" id="KW-1133">Transmembrane helix</keyword>
<feature type="transmembrane region" description="Helical" evidence="1">
    <location>
        <begin position="91"/>
        <end position="110"/>
    </location>
</feature>
<evidence type="ECO:0000313" key="3">
    <source>
        <dbReference type="Proteomes" id="UP000030401"/>
    </source>
</evidence>
<evidence type="ECO:0000256" key="1">
    <source>
        <dbReference type="SAM" id="Phobius"/>
    </source>
</evidence>
<dbReference type="Proteomes" id="UP000030401">
    <property type="component" value="Unassembled WGS sequence"/>
</dbReference>
<accession>A0A0A5GCR0</accession>
<dbReference type="OrthoDB" id="1640349at2"/>
<evidence type="ECO:0000313" key="2">
    <source>
        <dbReference type="EMBL" id="KGX88915.1"/>
    </source>
</evidence>
<keyword evidence="1" id="KW-0472">Membrane</keyword>
<dbReference type="RefSeq" id="WP_036831009.1">
    <property type="nucleotide sequence ID" value="NZ_AVPG01000001.1"/>
</dbReference>
<keyword evidence="1" id="KW-0812">Transmembrane</keyword>
<dbReference type="eggNOG" id="COG1589">
    <property type="taxonomic scope" value="Bacteria"/>
</dbReference>
<dbReference type="AlphaFoldDB" id="A0A0A5GCR0"/>
<gene>
    <name evidence="2" type="ORF">N784_00840</name>
</gene>